<dbReference type="AlphaFoldDB" id="A0A2X0LKH3"/>
<dbReference type="EMBL" id="FMWP01000089">
    <property type="protein sequence ID" value="SCZ96653.1"/>
    <property type="molecule type" value="Genomic_DNA"/>
</dbReference>
<dbReference type="Gene3D" id="2.40.40.10">
    <property type="entry name" value="RlpA-like domain"/>
    <property type="match status" value="1"/>
</dbReference>
<dbReference type="PANTHER" id="PTHR31836:SF28">
    <property type="entry name" value="SRCR DOMAIN-CONTAINING PROTEIN-RELATED"/>
    <property type="match status" value="1"/>
</dbReference>
<proteinExistence type="predicted"/>
<dbReference type="InterPro" id="IPR036908">
    <property type="entry name" value="RlpA-like_sf"/>
</dbReference>
<evidence type="ECO:0000256" key="2">
    <source>
        <dbReference type="SAM" id="MobiDB-lite"/>
    </source>
</evidence>
<dbReference type="STRING" id="289078.A0A2X0LKH3"/>
<organism evidence="4 5">
    <name type="scientific">Microbotryum saponariae</name>
    <dbReference type="NCBI Taxonomy" id="289078"/>
    <lineage>
        <taxon>Eukaryota</taxon>
        <taxon>Fungi</taxon>
        <taxon>Dikarya</taxon>
        <taxon>Basidiomycota</taxon>
        <taxon>Pucciniomycotina</taxon>
        <taxon>Microbotryomycetes</taxon>
        <taxon>Microbotryales</taxon>
        <taxon>Microbotryaceae</taxon>
        <taxon>Microbotryum</taxon>
    </lineage>
</organism>
<gene>
    <name evidence="4" type="ORF">BZ3500_MVSOF-1268-A1-R1_CHR4-4G07519</name>
</gene>
<dbReference type="Proteomes" id="UP000249723">
    <property type="component" value="Unassembled WGS sequence"/>
</dbReference>
<evidence type="ECO:0000313" key="4">
    <source>
        <dbReference type="EMBL" id="SCZ96653.1"/>
    </source>
</evidence>
<dbReference type="CDD" id="cd22191">
    <property type="entry name" value="DPBB_RlpA_EXP_N-like"/>
    <property type="match status" value="1"/>
</dbReference>
<evidence type="ECO:0000256" key="1">
    <source>
        <dbReference type="ARBA" id="ARBA00022729"/>
    </source>
</evidence>
<feature type="region of interest" description="Disordered" evidence="2">
    <location>
        <begin position="43"/>
        <end position="88"/>
    </location>
</feature>
<dbReference type="InterPro" id="IPR051477">
    <property type="entry name" value="Expansin_CellWall"/>
</dbReference>
<keyword evidence="1 3" id="KW-0732">Signal</keyword>
<keyword evidence="5" id="KW-1185">Reference proteome</keyword>
<feature type="compositionally biased region" description="Low complexity" evidence="2">
    <location>
        <begin position="346"/>
        <end position="373"/>
    </location>
</feature>
<dbReference type="PANTHER" id="PTHR31836">
    <property type="match status" value="1"/>
</dbReference>
<feature type="compositionally biased region" description="Polar residues" evidence="2">
    <location>
        <begin position="76"/>
        <end position="86"/>
    </location>
</feature>
<dbReference type="OrthoDB" id="2538367at2759"/>
<feature type="signal peptide" evidence="3">
    <location>
        <begin position="1"/>
        <end position="24"/>
    </location>
</feature>
<sequence length="400" mass="42212">MRATSLIGTLLWVTATIHSTLVSASTSPEALAPLGVIGSDAQHAAAKRHLEQSKSHHRRLRMSTPPHTEPLKSRDAGTSGNSTTGAKTEMHSLAKRGSFSGRASFFDPGLGACGTHSKSSDFMVALNQAQYGDLGAVSSWCFQTITITYGASDPPNRTWNQITDSKWKILFLSPQVARVHKLRSYVARNWANLECISLTLARKFHLSVLTSQPLTRLSLFSCSIISGCPYGGLDMSPGLFNYFANPSVGIFYMSWSSGGSAPKSKTTTTTTTITTTTTTTTAVRTTTTTTTTSAYIGFLNDNHDHYHDDPCADYDTSFHNVGHCLQQPNSTTLAAPSSAANATVAATSTSASIDPSATGASSTSSDADPTSEPATSNLDTISQLVLAMGNLAAAAVQANA</sequence>
<reference evidence="5" key="1">
    <citation type="submission" date="2016-10" db="EMBL/GenBank/DDBJ databases">
        <authorList>
            <person name="Jeantristanb JTB J.-T."/>
            <person name="Ricardo R."/>
        </authorList>
    </citation>
    <scope>NUCLEOTIDE SEQUENCE [LARGE SCALE GENOMIC DNA]</scope>
</reference>
<evidence type="ECO:0000313" key="5">
    <source>
        <dbReference type="Proteomes" id="UP000249723"/>
    </source>
</evidence>
<protein>
    <submittedName>
        <fullName evidence="4">BZ3500_MvSof-1268-A1-R1_Chr4-4g07519 protein</fullName>
    </submittedName>
</protein>
<accession>A0A2X0LKH3</accession>
<evidence type="ECO:0000256" key="3">
    <source>
        <dbReference type="SAM" id="SignalP"/>
    </source>
</evidence>
<feature type="chain" id="PRO_5030060244" evidence="3">
    <location>
        <begin position="25"/>
        <end position="400"/>
    </location>
</feature>
<name>A0A2X0LKH3_9BASI</name>
<feature type="region of interest" description="Disordered" evidence="2">
    <location>
        <begin position="346"/>
        <end position="376"/>
    </location>
</feature>